<keyword evidence="2" id="KW-0813">Transport</keyword>
<keyword evidence="7" id="KW-1185">Reference proteome</keyword>
<evidence type="ECO:0000313" key="6">
    <source>
        <dbReference type="EMBL" id="KWZ77913.1"/>
    </source>
</evidence>
<dbReference type="Proteomes" id="UP000070383">
    <property type="component" value="Unassembled WGS sequence"/>
</dbReference>
<dbReference type="PROSITE" id="PS50893">
    <property type="entry name" value="ABC_TRANSPORTER_2"/>
    <property type="match status" value="1"/>
</dbReference>
<evidence type="ECO:0000256" key="3">
    <source>
        <dbReference type="ARBA" id="ARBA00022741"/>
    </source>
</evidence>
<reference evidence="7" key="1">
    <citation type="submission" date="2016-01" db="EMBL/GenBank/DDBJ databases">
        <authorList>
            <person name="Mitreva M."/>
            <person name="Pepin K.H."/>
            <person name="Mihindukulasuriya K.A."/>
            <person name="Fulton R."/>
            <person name="Fronick C."/>
            <person name="O'Laughlin M."/>
            <person name="Miner T."/>
            <person name="Herter B."/>
            <person name="Rosa B.A."/>
            <person name="Cordes M."/>
            <person name="Tomlinson C."/>
            <person name="Wollam A."/>
            <person name="Palsikar V.B."/>
            <person name="Mardis E.R."/>
            <person name="Wilson R.K."/>
        </authorList>
    </citation>
    <scope>NUCLEOTIDE SEQUENCE [LARGE SCALE GENOMIC DNA]</scope>
    <source>
        <strain evidence="7">MJR8151</strain>
    </source>
</reference>
<dbReference type="InterPro" id="IPR003593">
    <property type="entry name" value="AAA+_ATPase"/>
</dbReference>
<evidence type="ECO:0000259" key="5">
    <source>
        <dbReference type="PROSITE" id="PS50893"/>
    </source>
</evidence>
<dbReference type="PATRIC" id="fig|33036.3.peg.1050"/>
<dbReference type="PANTHER" id="PTHR43335:SF8">
    <property type="entry name" value="ABC TRANSPORTER, ATP-BINDING PROTEIN"/>
    <property type="match status" value="1"/>
</dbReference>
<evidence type="ECO:0000256" key="2">
    <source>
        <dbReference type="ARBA" id="ARBA00022448"/>
    </source>
</evidence>
<dbReference type="InterPro" id="IPR003439">
    <property type="entry name" value="ABC_transporter-like_ATP-bd"/>
</dbReference>
<accession>A0A133KE97</accession>
<evidence type="ECO:0000256" key="4">
    <source>
        <dbReference type="ARBA" id="ARBA00022840"/>
    </source>
</evidence>
<proteinExistence type="inferred from homology"/>
<dbReference type="EMBL" id="LRPM01000040">
    <property type="protein sequence ID" value="KWZ77913.1"/>
    <property type="molecule type" value="Genomic_DNA"/>
</dbReference>
<dbReference type="OrthoDB" id="9809205at2"/>
<dbReference type="AlphaFoldDB" id="A0A133KE97"/>
<dbReference type="Pfam" id="PF00005">
    <property type="entry name" value="ABC_tran"/>
    <property type="match status" value="1"/>
</dbReference>
<evidence type="ECO:0000313" key="7">
    <source>
        <dbReference type="Proteomes" id="UP000070383"/>
    </source>
</evidence>
<gene>
    <name evidence="6" type="ORF">HMPREF3200_01060</name>
</gene>
<feature type="domain" description="ABC transporter" evidence="5">
    <location>
        <begin position="4"/>
        <end position="222"/>
    </location>
</feature>
<evidence type="ECO:0000256" key="1">
    <source>
        <dbReference type="ARBA" id="ARBA00005417"/>
    </source>
</evidence>
<organism evidence="6 7">
    <name type="scientific">Anaerococcus tetradius</name>
    <dbReference type="NCBI Taxonomy" id="33036"/>
    <lineage>
        <taxon>Bacteria</taxon>
        <taxon>Bacillati</taxon>
        <taxon>Bacillota</taxon>
        <taxon>Tissierellia</taxon>
        <taxon>Tissierellales</taxon>
        <taxon>Peptoniphilaceae</taxon>
        <taxon>Anaerococcus</taxon>
    </lineage>
</organism>
<comment type="similarity">
    <text evidence="1">Belongs to the ABC transporter superfamily.</text>
</comment>
<sequence>MSCLEISDLTKSYDKKTILNNINLTIDSGKIVGLLGENGAGKSTLMKCIVGLVKIDSGEINFKFKGKNKLGFLIEYPAFYPNLSAFDNLKIFASLLDIKNERISEVIKEVGLYKYTDVIFDNYSLVMKQRLGLARAILANPDLLILDEPFNGLDPSGIIEIRNLLKKLTYSGKSILVSSHNLPEIEKIADEIDLLYDKRIVESFNMSDIQQMNKLIVKSNNPKEIKQMLEKYKLNYFYKIYEQTLVIQGEVINSERILDLIYKNKFRISEIYFQRTSLEEHFEEMVGAKIGKIK</sequence>
<dbReference type="SMART" id="SM00382">
    <property type="entry name" value="AAA"/>
    <property type="match status" value="1"/>
</dbReference>
<dbReference type="SUPFAM" id="SSF52540">
    <property type="entry name" value="P-loop containing nucleoside triphosphate hydrolases"/>
    <property type="match status" value="1"/>
</dbReference>
<dbReference type="GO" id="GO:0016887">
    <property type="term" value="F:ATP hydrolysis activity"/>
    <property type="evidence" value="ECO:0007669"/>
    <property type="project" value="InterPro"/>
</dbReference>
<name>A0A133KE97_9FIRM</name>
<dbReference type="Gene3D" id="3.40.50.300">
    <property type="entry name" value="P-loop containing nucleotide triphosphate hydrolases"/>
    <property type="match status" value="1"/>
</dbReference>
<dbReference type="STRING" id="33036.HMPREF3200_01060"/>
<protein>
    <submittedName>
        <fullName evidence="6">Mutacin ABC transporter, ATP-binding protein MutF family protein</fullName>
    </submittedName>
</protein>
<dbReference type="InterPro" id="IPR027417">
    <property type="entry name" value="P-loop_NTPase"/>
</dbReference>
<keyword evidence="3" id="KW-0547">Nucleotide-binding</keyword>
<dbReference type="GO" id="GO:0005524">
    <property type="term" value="F:ATP binding"/>
    <property type="evidence" value="ECO:0007669"/>
    <property type="project" value="UniProtKB-KW"/>
</dbReference>
<keyword evidence="4 6" id="KW-0067">ATP-binding</keyword>
<dbReference type="RefSeq" id="WP_060929429.1">
    <property type="nucleotide sequence ID" value="NZ_KQ955279.1"/>
</dbReference>
<dbReference type="PANTHER" id="PTHR43335">
    <property type="entry name" value="ABC TRANSPORTER, ATP-BINDING PROTEIN"/>
    <property type="match status" value="1"/>
</dbReference>
<comment type="caution">
    <text evidence="6">The sequence shown here is derived from an EMBL/GenBank/DDBJ whole genome shotgun (WGS) entry which is preliminary data.</text>
</comment>